<dbReference type="Ensembl" id="ENSPKIT00000004929.1">
    <property type="protein sequence ID" value="ENSPKIP00000024225.1"/>
    <property type="gene ID" value="ENSPKIG00000007561.1"/>
</dbReference>
<evidence type="ECO:0000256" key="2">
    <source>
        <dbReference type="ARBA" id="ARBA00022525"/>
    </source>
</evidence>
<dbReference type="InterPro" id="IPR001211">
    <property type="entry name" value="PLA2"/>
</dbReference>
<dbReference type="PANTHER" id="PTHR11716">
    <property type="entry name" value="PHOSPHOLIPASE A2 FAMILY MEMBER"/>
    <property type="match status" value="1"/>
</dbReference>
<dbReference type="PANTHER" id="PTHR11716:SF1">
    <property type="entry name" value="OTOCONIN-90"/>
    <property type="match status" value="1"/>
</dbReference>
<comment type="subcellular location">
    <subcellularLocation>
        <location evidence="1">Secreted</location>
    </subcellularLocation>
</comment>
<dbReference type="GO" id="GO:0050482">
    <property type="term" value="P:arachidonate secretion"/>
    <property type="evidence" value="ECO:0007669"/>
    <property type="project" value="InterPro"/>
</dbReference>
<dbReference type="InterPro" id="IPR036444">
    <property type="entry name" value="PLipase_A2_dom_sf"/>
</dbReference>
<dbReference type="AlphaFoldDB" id="A0A3B3S268"/>
<feature type="binding site" evidence="3">
    <location>
        <position position="49"/>
    </location>
    <ligand>
        <name>Ca(2+)</name>
        <dbReference type="ChEBI" id="CHEBI:29108"/>
    </ligand>
</feature>
<name>A0A3B3S268_9TELE</name>
<proteinExistence type="predicted"/>
<dbReference type="STRING" id="1676925.ENSPKIP00000024225"/>
<feature type="compositionally biased region" description="Basic residues" evidence="4">
    <location>
        <begin position="68"/>
        <end position="79"/>
    </location>
</feature>
<dbReference type="GO" id="GO:0006644">
    <property type="term" value="P:phospholipid metabolic process"/>
    <property type="evidence" value="ECO:0007669"/>
    <property type="project" value="InterPro"/>
</dbReference>
<evidence type="ECO:0000259" key="5">
    <source>
        <dbReference type="Pfam" id="PF00068"/>
    </source>
</evidence>
<keyword evidence="2" id="KW-0964">Secreted</keyword>
<keyword evidence="3" id="KW-0106">Calcium</keyword>
<dbReference type="Pfam" id="PF00068">
    <property type="entry name" value="Phospholip_A2_1"/>
    <property type="match status" value="1"/>
</dbReference>
<reference evidence="6" key="1">
    <citation type="submission" date="2025-08" db="UniProtKB">
        <authorList>
            <consortium name="Ensembl"/>
        </authorList>
    </citation>
    <scope>IDENTIFICATION</scope>
</reference>
<dbReference type="Proteomes" id="UP000261540">
    <property type="component" value="Unplaced"/>
</dbReference>
<keyword evidence="3" id="KW-0479">Metal-binding</keyword>
<evidence type="ECO:0000256" key="4">
    <source>
        <dbReference type="SAM" id="MobiDB-lite"/>
    </source>
</evidence>
<dbReference type="GO" id="GO:0016042">
    <property type="term" value="P:lipid catabolic process"/>
    <property type="evidence" value="ECO:0007669"/>
    <property type="project" value="InterPro"/>
</dbReference>
<organism evidence="6 7">
    <name type="scientific">Paramormyrops kingsleyae</name>
    <dbReference type="NCBI Taxonomy" id="1676925"/>
    <lineage>
        <taxon>Eukaryota</taxon>
        <taxon>Metazoa</taxon>
        <taxon>Chordata</taxon>
        <taxon>Craniata</taxon>
        <taxon>Vertebrata</taxon>
        <taxon>Euteleostomi</taxon>
        <taxon>Actinopterygii</taxon>
        <taxon>Neopterygii</taxon>
        <taxon>Teleostei</taxon>
        <taxon>Osteoglossocephala</taxon>
        <taxon>Osteoglossomorpha</taxon>
        <taxon>Osteoglossiformes</taxon>
        <taxon>Mormyridae</taxon>
        <taxon>Paramormyrops</taxon>
    </lineage>
</organism>
<feature type="domain" description="Phospholipase A2-like central" evidence="5">
    <location>
        <begin position="28"/>
        <end position="62"/>
    </location>
</feature>
<dbReference type="Gene3D" id="1.20.90.10">
    <property type="entry name" value="Phospholipase A2 domain"/>
    <property type="match status" value="1"/>
</dbReference>
<dbReference type="GO" id="GO:0005576">
    <property type="term" value="C:extracellular region"/>
    <property type="evidence" value="ECO:0007669"/>
    <property type="project" value="UniProtKB-SubCell"/>
</dbReference>
<feature type="compositionally biased region" description="Basic and acidic residues" evidence="4">
    <location>
        <begin position="80"/>
        <end position="89"/>
    </location>
</feature>
<reference evidence="6" key="2">
    <citation type="submission" date="2025-09" db="UniProtKB">
        <authorList>
            <consortium name="Ensembl"/>
        </authorList>
    </citation>
    <scope>IDENTIFICATION</scope>
</reference>
<evidence type="ECO:0000256" key="1">
    <source>
        <dbReference type="ARBA" id="ARBA00004613"/>
    </source>
</evidence>
<keyword evidence="7" id="KW-1185">Reference proteome</keyword>
<feature type="binding site" evidence="3">
    <location>
        <position position="47"/>
    </location>
    <ligand>
        <name>Ca(2+)</name>
        <dbReference type="ChEBI" id="CHEBI:29108"/>
    </ligand>
</feature>
<evidence type="ECO:0000313" key="6">
    <source>
        <dbReference type="Ensembl" id="ENSPKIP00000024225.1"/>
    </source>
</evidence>
<dbReference type="GO" id="GO:0047498">
    <property type="term" value="F:calcium-dependent phospholipase A2 activity"/>
    <property type="evidence" value="ECO:0007669"/>
    <property type="project" value="TreeGrafter"/>
</dbReference>
<dbReference type="SUPFAM" id="SSF48619">
    <property type="entry name" value="Phospholipase A2, PLA2"/>
    <property type="match status" value="1"/>
</dbReference>
<dbReference type="GO" id="GO:0005543">
    <property type="term" value="F:phospholipid binding"/>
    <property type="evidence" value="ECO:0007669"/>
    <property type="project" value="TreeGrafter"/>
</dbReference>
<comment type="cofactor">
    <cofactor evidence="3">
        <name>Ca(2+)</name>
        <dbReference type="ChEBI" id="CHEBI:29108"/>
    </cofactor>
    <text evidence="3">Binds 1 Ca(2+) ion per subunit.</text>
</comment>
<dbReference type="InterPro" id="IPR016090">
    <property type="entry name" value="PLA2-like_dom"/>
</dbReference>
<feature type="region of interest" description="Disordered" evidence="4">
    <location>
        <begin position="68"/>
        <end position="89"/>
    </location>
</feature>
<evidence type="ECO:0000256" key="3">
    <source>
        <dbReference type="PIRSR" id="PIRSR601211-2"/>
    </source>
</evidence>
<dbReference type="GeneTree" id="ENSGT00940000177987"/>
<dbReference type="GO" id="GO:0005509">
    <property type="term" value="F:calcium ion binding"/>
    <property type="evidence" value="ECO:0007669"/>
    <property type="project" value="InterPro"/>
</dbReference>
<evidence type="ECO:0000313" key="7">
    <source>
        <dbReference type="Proteomes" id="UP000261540"/>
    </source>
</evidence>
<protein>
    <recommendedName>
        <fullName evidence="5">Phospholipase A2-like central domain-containing protein</fullName>
    </recommendedName>
</protein>
<accession>A0A3B3S268</accession>
<sequence length="89" mass="10580">SSKFCKWIPFLMAALESQRSSSDLWMFRMLHCLTGRCPHDYEMHGCYCGQEGRGRPVDQLDREPKARITRQKQRLKHNPRCCDDTKRHL</sequence>